<dbReference type="Proteomes" id="UP000268084">
    <property type="component" value="Chromosome"/>
</dbReference>
<comment type="catalytic activity">
    <reaction evidence="9 10">
        <text>D-gluconate + ATP = 6-phospho-D-gluconate + ADP + H(+)</text>
        <dbReference type="Rhea" id="RHEA:19433"/>
        <dbReference type="ChEBI" id="CHEBI:15378"/>
        <dbReference type="ChEBI" id="CHEBI:18391"/>
        <dbReference type="ChEBI" id="CHEBI:30616"/>
        <dbReference type="ChEBI" id="CHEBI:58759"/>
        <dbReference type="ChEBI" id="CHEBI:456216"/>
        <dbReference type="EC" id="2.7.1.12"/>
    </reaction>
</comment>
<dbReference type="Gene3D" id="3.40.50.300">
    <property type="entry name" value="P-loop containing nucleotide triphosphate hydrolases"/>
    <property type="match status" value="1"/>
</dbReference>
<evidence type="ECO:0000256" key="8">
    <source>
        <dbReference type="ARBA" id="ARBA00023064"/>
    </source>
</evidence>
<dbReference type="EC" id="2.7.1.12" evidence="3 10"/>
<dbReference type="InterPro" id="IPR006001">
    <property type="entry name" value="Therm_gnt_kin"/>
</dbReference>
<evidence type="ECO:0000256" key="2">
    <source>
        <dbReference type="ARBA" id="ARBA00008420"/>
    </source>
</evidence>
<dbReference type="KEGG" id="nak:EH165_00445"/>
<dbReference type="AlphaFoldDB" id="A0A3G8ZJ53"/>
<dbReference type="InterPro" id="IPR027417">
    <property type="entry name" value="P-loop_NTPase"/>
</dbReference>
<keyword evidence="8" id="KW-0311">Gluconate utilization</keyword>
<evidence type="ECO:0000256" key="7">
    <source>
        <dbReference type="ARBA" id="ARBA00022840"/>
    </source>
</evidence>
<evidence type="ECO:0000256" key="4">
    <source>
        <dbReference type="ARBA" id="ARBA00022679"/>
    </source>
</evidence>
<proteinExistence type="inferred from homology"/>
<name>A0A3G8ZJ53_9ACTN</name>
<dbReference type="GO" id="GO:0046316">
    <property type="term" value="F:gluconokinase activity"/>
    <property type="evidence" value="ECO:0007669"/>
    <property type="project" value="UniProtKB-EC"/>
</dbReference>
<dbReference type="EMBL" id="CP034170">
    <property type="protein sequence ID" value="AZI56865.1"/>
    <property type="molecule type" value="Genomic_DNA"/>
</dbReference>
<evidence type="ECO:0000313" key="12">
    <source>
        <dbReference type="EMBL" id="AZI56865.1"/>
    </source>
</evidence>
<evidence type="ECO:0000256" key="5">
    <source>
        <dbReference type="ARBA" id="ARBA00022741"/>
    </source>
</evidence>
<evidence type="ECO:0000256" key="3">
    <source>
        <dbReference type="ARBA" id="ARBA00012054"/>
    </source>
</evidence>
<dbReference type="OrthoDB" id="9795716at2"/>
<comment type="pathway">
    <text evidence="1">Carbohydrate acid metabolism.</text>
</comment>
<evidence type="ECO:0000256" key="1">
    <source>
        <dbReference type="ARBA" id="ARBA00004761"/>
    </source>
</evidence>
<dbReference type="SUPFAM" id="SSF52540">
    <property type="entry name" value="P-loop containing nucleoside triphosphate hydrolases"/>
    <property type="match status" value="1"/>
</dbReference>
<keyword evidence="4 10" id="KW-0808">Transferase</keyword>
<comment type="similarity">
    <text evidence="2 10">Belongs to the gluconokinase GntK/GntV family.</text>
</comment>
<accession>A0A3G8ZJ53</accession>
<evidence type="ECO:0000313" key="13">
    <source>
        <dbReference type="Proteomes" id="UP000268084"/>
    </source>
</evidence>
<protein>
    <recommendedName>
        <fullName evidence="3 10">Gluconokinase</fullName>
        <ecNumber evidence="3 10">2.7.1.12</ecNumber>
    </recommendedName>
</protein>
<reference evidence="12 13" key="1">
    <citation type="submission" date="2018-11" db="EMBL/GenBank/DDBJ databases">
        <authorList>
            <person name="Da X."/>
        </authorList>
    </citation>
    <scope>NUCLEOTIDE SEQUENCE [LARGE SCALE GENOMIC DNA]</scope>
    <source>
        <strain evidence="12 13">S14-144</strain>
    </source>
</reference>
<dbReference type="RefSeq" id="WP_124797550.1">
    <property type="nucleotide sequence ID" value="NZ_CP034170.1"/>
</dbReference>
<dbReference type="GO" id="GO:0005524">
    <property type="term" value="F:ATP binding"/>
    <property type="evidence" value="ECO:0007669"/>
    <property type="project" value="UniProtKB-KW"/>
</dbReference>
<keyword evidence="13" id="KW-1185">Reference proteome</keyword>
<sequence length="199" mass="21127">MTNSVSPQPVLVIMGVSGSGKSTVAGILAGQLGWELEEGDDLHPEANVEKMHAGQPLTDEDRWPWLDKVAGWISEHTQAGVPGIITCSALKRSYRDVLRGRNVVFVHLAGGKDTISKRLTTRMDHFMPPALLDSQIATLEAPGEDENTLVVDIGRRPAEEAAEIISRLGLRPEPSSPAAGAQFRGAVPGPAACPPADSP</sequence>
<reference evidence="12 13" key="2">
    <citation type="submission" date="2018-12" db="EMBL/GenBank/DDBJ databases">
        <title>Nakamurella antarcticus sp. nov., isolated from Antarctica South Shetland Islands soil.</title>
        <authorList>
            <person name="Peng F."/>
        </authorList>
    </citation>
    <scope>NUCLEOTIDE SEQUENCE [LARGE SCALE GENOMIC DNA]</scope>
    <source>
        <strain evidence="12 13">S14-144</strain>
    </source>
</reference>
<dbReference type="NCBIfam" id="TIGR01313">
    <property type="entry name" value="therm_gnt_kin"/>
    <property type="match status" value="1"/>
</dbReference>
<keyword evidence="7 10" id="KW-0067">ATP-binding</keyword>
<gene>
    <name evidence="12" type="ORF">EH165_00445</name>
</gene>
<organism evidence="12 13">
    <name type="scientific">Nakamurella antarctica</name>
    <dbReference type="NCBI Taxonomy" id="1902245"/>
    <lineage>
        <taxon>Bacteria</taxon>
        <taxon>Bacillati</taxon>
        <taxon>Actinomycetota</taxon>
        <taxon>Actinomycetes</taxon>
        <taxon>Nakamurellales</taxon>
        <taxon>Nakamurellaceae</taxon>
        <taxon>Nakamurella</taxon>
    </lineage>
</organism>
<keyword evidence="6 10" id="KW-0418">Kinase</keyword>
<dbReference type="FunFam" id="3.40.50.300:FF:000522">
    <property type="entry name" value="Gluconokinase"/>
    <property type="match status" value="1"/>
</dbReference>
<dbReference type="Pfam" id="PF13671">
    <property type="entry name" value="AAA_33"/>
    <property type="match status" value="1"/>
</dbReference>
<feature type="region of interest" description="Disordered" evidence="11">
    <location>
        <begin position="169"/>
        <end position="199"/>
    </location>
</feature>
<keyword evidence="5 10" id="KW-0547">Nucleotide-binding</keyword>
<dbReference type="GO" id="GO:0019521">
    <property type="term" value="P:D-gluconate metabolic process"/>
    <property type="evidence" value="ECO:0007669"/>
    <property type="project" value="UniProtKB-KW"/>
</dbReference>
<dbReference type="GO" id="GO:0005737">
    <property type="term" value="C:cytoplasm"/>
    <property type="evidence" value="ECO:0007669"/>
    <property type="project" value="TreeGrafter"/>
</dbReference>
<dbReference type="CDD" id="cd02021">
    <property type="entry name" value="GntK"/>
    <property type="match status" value="1"/>
</dbReference>
<evidence type="ECO:0000256" key="10">
    <source>
        <dbReference type="RuleBase" id="RU363066"/>
    </source>
</evidence>
<evidence type="ECO:0000256" key="9">
    <source>
        <dbReference type="ARBA" id="ARBA00048090"/>
    </source>
</evidence>
<dbReference type="PANTHER" id="PTHR43442:SF3">
    <property type="entry name" value="GLUCONOKINASE-RELATED"/>
    <property type="match status" value="1"/>
</dbReference>
<evidence type="ECO:0000256" key="11">
    <source>
        <dbReference type="SAM" id="MobiDB-lite"/>
    </source>
</evidence>
<dbReference type="PANTHER" id="PTHR43442">
    <property type="entry name" value="GLUCONOKINASE-RELATED"/>
    <property type="match status" value="1"/>
</dbReference>
<evidence type="ECO:0000256" key="6">
    <source>
        <dbReference type="ARBA" id="ARBA00022777"/>
    </source>
</evidence>